<dbReference type="VEuPathDB" id="VectorBase:SSCA006702"/>
<feature type="compositionally biased region" description="Low complexity" evidence="2">
    <location>
        <begin position="285"/>
        <end position="294"/>
    </location>
</feature>
<evidence type="ECO:0000256" key="1">
    <source>
        <dbReference type="SAM" id="Coils"/>
    </source>
</evidence>
<dbReference type="SMART" id="SM00325">
    <property type="entry name" value="RhoGEF"/>
    <property type="match status" value="1"/>
</dbReference>
<dbReference type="InterPro" id="IPR000219">
    <property type="entry name" value="DH_dom"/>
</dbReference>
<feature type="compositionally biased region" description="Low complexity" evidence="2">
    <location>
        <begin position="328"/>
        <end position="341"/>
    </location>
</feature>
<feature type="region of interest" description="Disordered" evidence="2">
    <location>
        <begin position="256"/>
        <end position="354"/>
    </location>
</feature>
<evidence type="ECO:0000256" key="2">
    <source>
        <dbReference type="SAM" id="MobiDB-lite"/>
    </source>
</evidence>
<dbReference type="OrthoDB" id="8059989at2759"/>
<dbReference type="InterPro" id="IPR043537">
    <property type="entry name" value="Tiam1/Tiam2/Sif"/>
</dbReference>
<dbReference type="Pfam" id="PF00621">
    <property type="entry name" value="RhoGEF"/>
    <property type="match status" value="1"/>
</dbReference>
<dbReference type="InterPro" id="IPR035899">
    <property type="entry name" value="DBL_dom_sf"/>
</dbReference>
<keyword evidence="1" id="KW-0175">Coiled coil</keyword>
<dbReference type="Gene3D" id="1.20.900.10">
    <property type="entry name" value="Dbl homology (DH) domain"/>
    <property type="match status" value="1"/>
</dbReference>
<name>A0A132A8Z9_SARSC</name>
<feature type="compositionally biased region" description="Polar residues" evidence="2">
    <location>
        <begin position="342"/>
        <end position="354"/>
    </location>
</feature>
<reference evidence="3 4" key="1">
    <citation type="journal article" date="2015" name="Parasit. Vectors">
        <title>Draft genome of the scabies mite.</title>
        <authorList>
            <person name="Rider S.D.Jr."/>
            <person name="Morgan M.S."/>
            <person name="Arlian L.G."/>
        </authorList>
    </citation>
    <scope>NUCLEOTIDE SEQUENCE [LARGE SCALE GENOMIC DNA]</scope>
    <source>
        <strain evidence="3">Arlian Lab</strain>
    </source>
</reference>
<gene>
    <name evidence="3" type="ORF">QR98_0059750</name>
</gene>
<evidence type="ECO:0000313" key="3">
    <source>
        <dbReference type="EMBL" id="KPM07481.1"/>
    </source>
</evidence>
<dbReference type="GO" id="GO:0005085">
    <property type="term" value="F:guanyl-nucleotide exchange factor activity"/>
    <property type="evidence" value="ECO:0007669"/>
    <property type="project" value="InterPro"/>
</dbReference>
<protein>
    <submittedName>
        <fullName evidence="3">Still life, sif-like protein</fullName>
    </submittedName>
</protein>
<feature type="region of interest" description="Disordered" evidence="2">
    <location>
        <begin position="127"/>
        <end position="227"/>
    </location>
</feature>
<proteinExistence type="predicted"/>
<sequence>MGNKISCANCNGKPASSATGSAHHHHHHYHQQSTMGGSGGPMNVSIASGSGRSTNYAHHSQVLSGSCGGPMTNILSGRSNHILRLWAEVFHVSASSGAVSGDTWGLNFTSPTDARAFRECLQSGTIQLKTSSGSGSGGHTLPKRAESSYSLRGGEHSERVQQPSKAGSGAHLTTKYYSNRGAMSTPNSPSRRRLQQHYQQQQQQQQQQLLHHQQQQQHHQSHQNMNDQYAQQPQCTCDCLTAEMLHKQRNGRIRYANFTRQDSGGTTQSSRSDGSLVRRQHERQQQYQRSVQQRSIEDQSKKRVSGVAGTTARIIGPGHRRPVASNLQQAQQASRIAQQSAGGDQQSCPPSAQNGSYIQIQHQKAIVHATNSKDISLEKSSASQLEEYERELRRKLLHGDGDSGQNDAMETFETLLKESMDDVANLMREVQHELTLIRAEEKRYQSQSTQSLHRISSNSFGGGTRSPVFDTMSIDGQLPFLPSFATSLAKASSAYQNAYQSWDRLGGYLTSSEVSDDERASLTTAISDDEDHLLNAGTKSSYKSKGSSVSFECLGSVRKSGFLSVKKWLIRKRQSLELARKRGWKGYWNSFGSAGINVNDSEVPISFVINQQQQQDSSLIPTISATTSATMSANNPLGSNPNTIATARIVINLILLTGEHRTIEVPNNCTSEQLLSDIFGPGLEFKEYFLRCSETGTILYRNDLLSNYHNQTLIVVPKQLVTLYLEPLSQNNFLTQADIKVLFGSILKVIDAQNEFRSELTEVGEHILGDCEFLLAKYEQQQQQQDNQDSQDNTEPSVNELGVGYIADCFVKHSKNFRDYSTFCASHARAVKLMAQEKTVVHEWLQKQSNGQISQSLESYLIRPIQRVLKYPLLLSQMKALCRKGTNNYNKLEDAIKDLEKVAEHINEMQRIQEEYGAIFEHLARNHTRLSAGPNYGPNVGQNGVIDLSPPALKHSMCSVSLQRDDQTTKTDADSKID</sequence>
<accession>A0A132A8Z9</accession>
<feature type="compositionally biased region" description="Low complexity" evidence="2">
    <location>
        <begin position="196"/>
        <end position="218"/>
    </location>
</feature>
<dbReference type="CDD" id="cd00160">
    <property type="entry name" value="RhoGEF"/>
    <property type="match status" value="1"/>
</dbReference>
<feature type="region of interest" description="Disordered" evidence="2">
    <location>
        <begin position="13"/>
        <end position="57"/>
    </location>
</feature>
<dbReference type="GO" id="GO:0007264">
    <property type="term" value="P:small GTPase-mediated signal transduction"/>
    <property type="evidence" value="ECO:0007669"/>
    <property type="project" value="InterPro"/>
</dbReference>
<feature type="compositionally biased region" description="Polar residues" evidence="2">
    <location>
        <begin position="45"/>
        <end position="57"/>
    </location>
</feature>
<feature type="compositionally biased region" description="Polar residues" evidence="2">
    <location>
        <begin position="258"/>
        <end position="273"/>
    </location>
</feature>
<feature type="compositionally biased region" description="Basic and acidic residues" evidence="2">
    <location>
        <begin position="963"/>
        <end position="978"/>
    </location>
</feature>
<evidence type="ECO:0000313" key="4">
    <source>
        <dbReference type="Proteomes" id="UP000616769"/>
    </source>
</evidence>
<dbReference type="SUPFAM" id="SSF48065">
    <property type="entry name" value="DBL homology domain (DH-domain)"/>
    <property type="match status" value="1"/>
</dbReference>
<feature type="coiled-coil region" evidence="1">
    <location>
        <begin position="882"/>
        <end position="912"/>
    </location>
</feature>
<dbReference type="Proteomes" id="UP000616769">
    <property type="component" value="Unassembled WGS sequence"/>
</dbReference>
<dbReference type="PANTHER" id="PTHR46001">
    <property type="entry name" value="TIAM (MAMMALIAN TUMOR INVASION AND METASTASIS FACTOR) HOMOLOG"/>
    <property type="match status" value="1"/>
</dbReference>
<feature type="region of interest" description="Disordered" evidence="2">
    <location>
        <begin position="958"/>
        <end position="978"/>
    </location>
</feature>
<dbReference type="PROSITE" id="PS50010">
    <property type="entry name" value="DH_2"/>
    <property type="match status" value="1"/>
</dbReference>
<dbReference type="AlphaFoldDB" id="A0A132A8Z9"/>
<organism evidence="3 4">
    <name type="scientific">Sarcoptes scabiei</name>
    <name type="common">Itch mite</name>
    <name type="synonym">Acarus scabiei</name>
    <dbReference type="NCBI Taxonomy" id="52283"/>
    <lineage>
        <taxon>Eukaryota</taxon>
        <taxon>Metazoa</taxon>
        <taxon>Ecdysozoa</taxon>
        <taxon>Arthropoda</taxon>
        <taxon>Chelicerata</taxon>
        <taxon>Arachnida</taxon>
        <taxon>Acari</taxon>
        <taxon>Acariformes</taxon>
        <taxon>Sarcoptiformes</taxon>
        <taxon>Astigmata</taxon>
        <taxon>Psoroptidia</taxon>
        <taxon>Sarcoptoidea</taxon>
        <taxon>Sarcoptidae</taxon>
        <taxon>Sarcoptinae</taxon>
        <taxon>Sarcoptes</taxon>
    </lineage>
</organism>
<feature type="compositionally biased region" description="Polar residues" evidence="2">
    <location>
        <begin position="175"/>
        <end position="189"/>
    </location>
</feature>
<dbReference type="PANTHER" id="PTHR46001:SF3">
    <property type="entry name" value="PROTEIN STILL LIFE, ISOFORM SIF TYPE 1"/>
    <property type="match status" value="1"/>
</dbReference>
<comment type="caution">
    <text evidence="3">The sequence shown here is derived from an EMBL/GenBank/DDBJ whole genome shotgun (WGS) entry which is preliminary data.</text>
</comment>
<dbReference type="EMBL" id="JXLN01011589">
    <property type="protein sequence ID" value="KPM07481.1"/>
    <property type="molecule type" value="Genomic_DNA"/>
</dbReference>